<sequence length="68" mass="8014">IESLEREIEEKRRQMRVLEKQIIESNEASISNTSLADMQQTMMKLMTQCDEKGFELEKNVYFSSAYGF</sequence>
<proteinExistence type="predicted"/>
<evidence type="ECO:0000313" key="2">
    <source>
        <dbReference type="EMBL" id="GFD03208.1"/>
    </source>
</evidence>
<feature type="non-terminal residue" evidence="2">
    <location>
        <position position="1"/>
    </location>
</feature>
<feature type="coiled-coil region" evidence="1">
    <location>
        <begin position="1"/>
        <end position="28"/>
    </location>
</feature>
<protein>
    <submittedName>
        <fullName evidence="2">Kinesin-like protein KIN-7D, mitochondrial</fullName>
    </submittedName>
</protein>
<dbReference type="EMBL" id="BKCJ011203340">
    <property type="protein sequence ID" value="GFD03208.1"/>
    <property type="molecule type" value="Genomic_DNA"/>
</dbReference>
<keyword evidence="1" id="KW-0175">Coiled coil</keyword>
<organism evidence="2">
    <name type="scientific">Tanacetum cinerariifolium</name>
    <name type="common">Dalmatian daisy</name>
    <name type="synonym">Chrysanthemum cinerariifolium</name>
    <dbReference type="NCBI Taxonomy" id="118510"/>
    <lineage>
        <taxon>Eukaryota</taxon>
        <taxon>Viridiplantae</taxon>
        <taxon>Streptophyta</taxon>
        <taxon>Embryophyta</taxon>
        <taxon>Tracheophyta</taxon>
        <taxon>Spermatophyta</taxon>
        <taxon>Magnoliopsida</taxon>
        <taxon>eudicotyledons</taxon>
        <taxon>Gunneridae</taxon>
        <taxon>Pentapetalae</taxon>
        <taxon>asterids</taxon>
        <taxon>campanulids</taxon>
        <taxon>Asterales</taxon>
        <taxon>Asteraceae</taxon>
        <taxon>Asteroideae</taxon>
        <taxon>Anthemideae</taxon>
        <taxon>Anthemidinae</taxon>
        <taxon>Tanacetum</taxon>
    </lineage>
</organism>
<evidence type="ECO:0000256" key="1">
    <source>
        <dbReference type="SAM" id="Coils"/>
    </source>
</evidence>
<reference evidence="2" key="1">
    <citation type="journal article" date="2019" name="Sci. Rep.">
        <title>Draft genome of Tanacetum cinerariifolium, the natural source of mosquito coil.</title>
        <authorList>
            <person name="Yamashiro T."/>
            <person name="Shiraishi A."/>
            <person name="Satake H."/>
            <person name="Nakayama K."/>
        </authorList>
    </citation>
    <scope>NUCLEOTIDE SEQUENCE</scope>
</reference>
<accession>A0A699T1H0</accession>
<name>A0A699T1H0_TANCI</name>
<gene>
    <name evidence="2" type="ORF">Tci_875177</name>
</gene>
<comment type="caution">
    <text evidence="2">The sequence shown here is derived from an EMBL/GenBank/DDBJ whole genome shotgun (WGS) entry which is preliminary data.</text>
</comment>
<dbReference type="AlphaFoldDB" id="A0A699T1H0"/>